<comment type="caution">
    <text evidence="2">The sequence shown here is derived from an EMBL/GenBank/DDBJ whole genome shotgun (WGS) entry which is preliminary data.</text>
</comment>
<evidence type="ECO:0000313" key="2">
    <source>
        <dbReference type="EMBL" id="OAB38362.1"/>
    </source>
</evidence>
<dbReference type="SUPFAM" id="SSF52540">
    <property type="entry name" value="P-loop containing nucleoside triphosphate hydrolases"/>
    <property type="match status" value="1"/>
</dbReference>
<dbReference type="InterPro" id="IPR027417">
    <property type="entry name" value="P-loop_NTPase"/>
</dbReference>
<dbReference type="GO" id="GO:0016301">
    <property type="term" value="F:kinase activity"/>
    <property type="evidence" value="ECO:0007669"/>
    <property type="project" value="InterPro"/>
</dbReference>
<dbReference type="AlphaFoldDB" id="A0A168HNB9"/>
<dbReference type="Pfam" id="PF00485">
    <property type="entry name" value="PRK"/>
    <property type="match status" value="1"/>
</dbReference>
<proteinExistence type="predicted"/>
<accession>A0A168HNB9</accession>
<dbReference type="Proteomes" id="UP000076967">
    <property type="component" value="Unassembled WGS sequence"/>
</dbReference>
<organism evidence="2 3">
    <name type="scientific">Paenibacillus glacialis</name>
    <dbReference type="NCBI Taxonomy" id="494026"/>
    <lineage>
        <taxon>Bacteria</taxon>
        <taxon>Bacillati</taxon>
        <taxon>Bacillota</taxon>
        <taxon>Bacilli</taxon>
        <taxon>Bacillales</taxon>
        <taxon>Paenibacillaceae</taxon>
        <taxon>Paenibacillus</taxon>
    </lineage>
</organism>
<dbReference type="EMBL" id="LVJH01000048">
    <property type="protein sequence ID" value="OAB38362.1"/>
    <property type="molecule type" value="Genomic_DNA"/>
</dbReference>
<protein>
    <recommendedName>
        <fullName evidence="1">Phosphoribulokinase/uridine kinase domain-containing protein</fullName>
    </recommendedName>
</protein>
<dbReference type="OrthoDB" id="6291705at2"/>
<name>A0A168HNB9_9BACL</name>
<dbReference type="GO" id="GO:0005524">
    <property type="term" value="F:ATP binding"/>
    <property type="evidence" value="ECO:0007669"/>
    <property type="project" value="InterPro"/>
</dbReference>
<evidence type="ECO:0000313" key="3">
    <source>
        <dbReference type="Proteomes" id="UP000076967"/>
    </source>
</evidence>
<dbReference type="Gene3D" id="3.40.50.300">
    <property type="entry name" value="P-loop containing nucleotide triphosphate hydrolases"/>
    <property type="match status" value="1"/>
</dbReference>
<dbReference type="RefSeq" id="WP_068536201.1">
    <property type="nucleotide sequence ID" value="NZ_LVJH01000048.1"/>
</dbReference>
<reference evidence="2 3" key="1">
    <citation type="submission" date="2016-03" db="EMBL/GenBank/DDBJ databases">
        <title>Draft genome sequence of Paenibacillus glacialis DSM 22343.</title>
        <authorList>
            <person name="Shin S.-K."/>
            <person name="Yi H."/>
        </authorList>
    </citation>
    <scope>NUCLEOTIDE SEQUENCE [LARGE SCALE GENOMIC DNA]</scope>
    <source>
        <strain evidence="2 3">DSM 22343</strain>
    </source>
</reference>
<dbReference type="NCBIfam" id="NF006085">
    <property type="entry name" value="PRK08233.1"/>
    <property type="match status" value="1"/>
</dbReference>
<evidence type="ECO:0000259" key="1">
    <source>
        <dbReference type="Pfam" id="PF00485"/>
    </source>
</evidence>
<gene>
    <name evidence="2" type="ORF">PGLA_19900</name>
</gene>
<dbReference type="STRING" id="494026.PGLA_19900"/>
<keyword evidence="3" id="KW-1185">Reference proteome</keyword>
<feature type="domain" description="Phosphoribulokinase/uridine kinase" evidence="1">
    <location>
        <begin position="93"/>
        <end position="165"/>
    </location>
</feature>
<dbReference type="InterPro" id="IPR006083">
    <property type="entry name" value="PRK/URK"/>
</dbReference>
<sequence length="198" mass="22754">MERQQKPYVIAIAAVSGGGKTTVTKRLTATLSNSKALYFDDYEFDGEPDDIREWVEKGSDHNVWNLSPLINQIQLLLSEHIPPLDYILLDYPFAYAHEEMSKLINFTIFIDTPLDMAMARRILRDFAEESIENVRNDMENYLSRGRNAYLDMLRTTKPNSDFIVDGSLPLDTIVATITEEINNKKSRKEESPLYEPTN</sequence>